<dbReference type="EMBL" id="VOIH02000008">
    <property type="protein sequence ID" value="KAF3440029.1"/>
    <property type="molecule type" value="Genomic_DNA"/>
</dbReference>
<dbReference type="PANTHER" id="PTHR34115">
    <property type="entry name" value="PROTEIN, PUTATIVE-RELATED"/>
    <property type="match status" value="1"/>
</dbReference>
<feature type="transmembrane region" description="Helical" evidence="1">
    <location>
        <begin position="52"/>
        <end position="73"/>
    </location>
</feature>
<evidence type="ECO:0000313" key="2">
    <source>
        <dbReference type="EMBL" id="KAF3440029.1"/>
    </source>
</evidence>
<dbReference type="OrthoDB" id="1423242at2759"/>
<evidence type="ECO:0000313" key="3">
    <source>
        <dbReference type="Proteomes" id="UP000796880"/>
    </source>
</evidence>
<reference evidence="2" key="1">
    <citation type="submission" date="2020-03" db="EMBL/GenBank/DDBJ databases">
        <title>A high-quality chromosome-level genome assembly of a woody plant with both climbing and erect habits, Rhamnella rubrinervis.</title>
        <authorList>
            <person name="Lu Z."/>
            <person name="Yang Y."/>
            <person name="Zhu X."/>
            <person name="Sun Y."/>
        </authorList>
    </citation>
    <scope>NUCLEOTIDE SEQUENCE</scope>
    <source>
        <strain evidence="2">BYM</strain>
        <tissue evidence="2">Leaf</tissue>
    </source>
</reference>
<accession>A0A8K0E617</accession>
<dbReference type="Proteomes" id="UP000796880">
    <property type="component" value="Unassembled WGS sequence"/>
</dbReference>
<name>A0A8K0E617_9ROSA</name>
<keyword evidence="1" id="KW-1133">Transmembrane helix</keyword>
<sequence>MADTEARSQQGNQLGSSKELHTSFGFIIGLMVSLVGVKYLRSGTTLFKEHSIVVSIFIMFVIVYSISLMRMTLDDDDDDRNSNPVPTNYTSNSLHAYSYILIISGTLACESLLYVVATPLVWFLIINAFTFIFAVVLRRTWRQQISEEVADREPAHIREWIKQVILCRPSAPLAHTTREEHDHTEHKPLAYLGLNRMHGLIKKISGRLCSAPSRTKYVEDEGHRDVQMSNIV</sequence>
<keyword evidence="3" id="KW-1185">Reference proteome</keyword>
<keyword evidence="1" id="KW-0472">Membrane</keyword>
<organism evidence="2 3">
    <name type="scientific">Rhamnella rubrinervis</name>
    <dbReference type="NCBI Taxonomy" id="2594499"/>
    <lineage>
        <taxon>Eukaryota</taxon>
        <taxon>Viridiplantae</taxon>
        <taxon>Streptophyta</taxon>
        <taxon>Embryophyta</taxon>
        <taxon>Tracheophyta</taxon>
        <taxon>Spermatophyta</taxon>
        <taxon>Magnoliopsida</taxon>
        <taxon>eudicotyledons</taxon>
        <taxon>Gunneridae</taxon>
        <taxon>Pentapetalae</taxon>
        <taxon>rosids</taxon>
        <taxon>fabids</taxon>
        <taxon>Rosales</taxon>
        <taxon>Rhamnaceae</taxon>
        <taxon>rhamnoid group</taxon>
        <taxon>Rhamneae</taxon>
        <taxon>Rhamnella</taxon>
    </lineage>
</organism>
<dbReference type="AlphaFoldDB" id="A0A8K0E617"/>
<feature type="transmembrane region" description="Helical" evidence="1">
    <location>
        <begin position="120"/>
        <end position="137"/>
    </location>
</feature>
<protein>
    <submittedName>
        <fullName evidence="2">Uncharacterized protein</fullName>
    </submittedName>
</protein>
<dbReference type="PANTHER" id="PTHR34115:SF17">
    <property type="entry name" value="PROTEIN, PUTATIVE-RELATED"/>
    <property type="match status" value="1"/>
</dbReference>
<comment type="caution">
    <text evidence="2">The sequence shown here is derived from an EMBL/GenBank/DDBJ whole genome shotgun (WGS) entry which is preliminary data.</text>
</comment>
<feature type="transmembrane region" description="Helical" evidence="1">
    <location>
        <begin position="20"/>
        <end position="40"/>
    </location>
</feature>
<evidence type="ECO:0000256" key="1">
    <source>
        <dbReference type="SAM" id="Phobius"/>
    </source>
</evidence>
<dbReference type="InterPro" id="IPR053258">
    <property type="entry name" value="Ca-permeable_cation_channel"/>
</dbReference>
<keyword evidence="1" id="KW-0812">Transmembrane</keyword>
<proteinExistence type="predicted"/>
<gene>
    <name evidence="2" type="ORF">FNV43_RR18307</name>
</gene>